<dbReference type="Proteomes" id="UP000664109">
    <property type="component" value="Unassembled WGS sequence"/>
</dbReference>
<sequence length="89" mass="9845">MDKEFTAVLEKSPAEGGWTYLVWPESAAFFGTRGLVKVRGTIDGHPFRSSFMALGDGRHKLPVKADIRKAIGKDAGDTVTVRLLERVRE</sequence>
<evidence type="ECO:0000313" key="1">
    <source>
        <dbReference type="EMBL" id="MBM9621684.1"/>
    </source>
</evidence>
<protein>
    <submittedName>
        <fullName evidence="1">DUF1905 domain-containing protein</fullName>
    </submittedName>
</protein>
<accession>A0ABS2UW24</accession>
<dbReference type="InterPro" id="IPR037079">
    <property type="entry name" value="AF2212/PG0164-like_sf"/>
</dbReference>
<reference evidence="1 2" key="1">
    <citation type="journal article" date="2016" name="Arch. Microbiol.">
        <title>Streptomyces zhihengii sp. nov., isolated from rhizospheric soil of Psammosilene tunicoides.</title>
        <authorList>
            <person name="Huang M.J."/>
            <person name="Fei J.J."/>
            <person name="Salam N."/>
            <person name="Kim C.J."/>
            <person name="Hozzein W.N."/>
            <person name="Xiao M."/>
            <person name="Huang H.Q."/>
            <person name="Li W.J."/>
        </authorList>
    </citation>
    <scope>NUCLEOTIDE SEQUENCE [LARGE SCALE GENOMIC DNA]</scope>
    <source>
        <strain evidence="1 2">YIM T102</strain>
    </source>
</reference>
<gene>
    <name evidence="1" type="ORF">JE024_23700</name>
</gene>
<dbReference type="RefSeq" id="WP_205376693.1">
    <property type="nucleotide sequence ID" value="NZ_JAFEJA010000001.1"/>
</dbReference>
<dbReference type="Pfam" id="PF08922">
    <property type="entry name" value="DUF1905"/>
    <property type="match status" value="1"/>
</dbReference>
<comment type="caution">
    <text evidence="1">The sequence shown here is derived from an EMBL/GenBank/DDBJ whole genome shotgun (WGS) entry which is preliminary data.</text>
</comment>
<dbReference type="Gene3D" id="2.40.30.100">
    <property type="entry name" value="AF2212/PG0164-like"/>
    <property type="match status" value="1"/>
</dbReference>
<keyword evidence="2" id="KW-1185">Reference proteome</keyword>
<proteinExistence type="predicted"/>
<dbReference type="EMBL" id="JAFEJA010000001">
    <property type="protein sequence ID" value="MBM9621684.1"/>
    <property type="molecule type" value="Genomic_DNA"/>
</dbReference>
<evidence type="ECO:0000313" key="2">
    <source>
        <dbReference type="Proteomes" id="UP000664109"/>
    </source>
</evidence>
<organism evidence="1 2">
    <name type="scientific">Streptomyces zhihengii</name>
    <dbReference type="NCBI Taxonomy" id="1818004"/>
    <lineage>
        <taxon>Bacteria</taxon>
        <taxon>Bacillati</taxon>
        <taxon>Actinomycetota</taxon>
        <taxon>Actinomycetes</taxon>
        <taxon>Kitasatosporales</taxon>
        <taxon>Streptomycetaceae</taxon>
        <taxon>Streptomyces</taxon>
    </lineage>
</organism>
<dbReference type="SUPFAM" id="SSF141694">
    <property type="entry name" value="AF2212/PG0164-like"/>
    <property type="match status" value="1"/>
</dbReference>
<dbReference type="InterPro" id="IPR015018">
    <property type="entry name" value="DUF1905"/>
</dbReference>
<name>A0ABS2UW24_9ACTN</name>